<dbReference type="SUPFAM" id="SSF64182">
    <property type="entry name" value="DHH phosphoesterases"/>
    <property type="match status" value="1"/>
</dbReference>
<dbReference type="Proteomes" id="UP000178925">
    <property type="component" value="Unassembled WGS sequence"/>
</dbReference>
<protein>
    <recommendedName>
        <fullName evidence="1">DDH domain-containing protein</fullName>
    </recommendedName>
</protein>
<dbReference type="PANTHER" id="PTHR47618:SF1">
    <property type="entry name" value="BIFUNCTIONAL OLIGORIBONUCLEASE AND PAP PHOSPHATASE NRNA"/>
    <property type="match status" value="1"/>
</dbReference>
<feature type="domain" description="DDH" evidence="1">
    <location>
        <begin position="18"/>
        <end position="211"/>
    </location>
</feature>
<proteinExistence type="predicted"/>
<dbReference type="EMBL" id="MFGC01000045">
    <property type="protein sequence ID" value="OGF26516.1"/>
    <property type="molecule type" value="Genomic_DNA"/>
</dbReference>
<dbReference type="STRING" id="1797995.A2242_03835"/>
<accession>A0A1F5SIY8</accession>
<gene>
    <name evidence="2" type="ORF">A2242_03835</name>
</gene>
<dbReference type="InterPro" id="IPR001667">
    <property type="entry name" value="DDH_dom"/>
</dbReference>
<dbReference type="PANTHER" id="PTHR47618">
    <property type="entry name" value="BIFUNCTIONAL OLIGORIBONUCLEASE AND PAP PHOSPHATASE NRNA"/>
    <property type="match status" value="1"/>
</dbReference>
<dbReference type="Pfam" id="PF01368">
    <property type="entry name" value="DHH"/>
    <property type="match status" value="1"/>
</dbReference>
<dbReference type="AlphaFoldDB" id="A0A1F5SIY8"/>
<comment type="caution">
    <text evidence="2">The sequence shown here is derived from an EMBL/GenBank/DDBJ whole genome shotgun (WGS) entry which is preliminary data.</text>
</comment>
<dbReference type="Gene3D" id="3.10.310.30">
    <property type="match status" value="1"/>
</dbReference>
<dbReference type="InterPro" id="IPR051319">
    <property type="entry name" value="Oligoribo/pAp-PDE_c-di-AMP_PDE"/>
</dbReference>
<dbReference type="InterPro" id="IPR038763">
    <property type="entry name" value="DHH_sf"/>
</dbReference>
<sequence>MRTAEQQIIDTVQKAQNILISFKENYTGDALASALALYLFFKKIGKQTHIAAAHFSQPPLFSFLPHIQDIRPELKTAQKFVISLATDMINVKEISYHRLPDKLEFFITPDNGSTFKHEHISSHTTGHDYDLIVTVGTPDLESLGALYTENSDFFFSVPMINIDHHPDNEEYGQINCINITALATAQVLFDLLKNFAPAQLDEHIATCLLTGLISESKSFRVGSLTPHSLVAASELVELGAERERIVRHLYQHRDLRTLKLWGRVLAKLDNQSEGKIIWSSLNKFDFDKTGGTPAQVDDVIEELIVNVPEAQIILLFIEQPANQHIRVSVRTTKNINALDAVKNFGGSGDKNYASFTSDKTLAELETEVIAHFKQKLEKLPI</sequence>
<evidence type="ECO:0000313" key="3">
    <source>
        <dbReference type="Proteomes" id="UP000178925"/>
    </source>
</evidence>
<reference evidence="2 3" key="1">
    <citation type="journal article" date="2016" name="Nat. Commun.">
        <title>Thousands of microbial genomes shed light on interconnected biogeochemical processes in an aquifer system.</title>
        <authorList>
            <person name="Anantharaman K."/>
            <person name="Brown C.T."/>
            <person name="Hug L.A."/>
            <person name="Sharon I."/>
            <person name="Castelle C.J."/>
            <person name="Probst A.J."/>
            <person name="Thomas B.C."/>
            <person name="Singh A."/>
            <person name="Wilkins M.J."/>
            <person name="Karaoz U."/>
            <person name="Brodie E.L."/>
            <person name="Williams K.H."/>
            <person name="Hubbard S.S."/>
            <person name="Banfield J.F."/>
        </authorList>
    </citation>
    <scope>NUCLEOTIDE SEQUENCE [LARGE SCALE GENOMIC DNA]</scope>
</reference>
<evidence type="ECO:0000313" key="2">
    <source>
        <dbReference type="EMBL" id="OGF26516.1"/>
    </source>
</evidence>
<organism evidence="2 3">
    <name type="scientific">Candidatus Falkowbacteria bacterium RIFOXYA2_FULL_47_9</name>
    <dbReference type="NCBI Taxonomy" id="1797995"/>
    <lineage>
        <taxon>Bacteria</taxon>
        <taxon>Candidatus Falkowiibacteriota</taxon>
    </lineage>
</organism>
<name>A0A1F5SIY8_9BACT</name>
<dbReference type="Gene3D" id="3.90.1640.10">
    <property type="entry name" value="inorganic pyrophosphatase (n-terminal core)"/>
    <property type="match status" value="2"/>
</dbReference>
<evidence type="ECO:0000259" key="1">
    <source>
        <dbReference type="Pfam" id="PF01368"/>
    </source>
</evidence>